<evidence type="ECO:0000313" key="1">
    <source>
        <dbReference type="EMBL" id="KAH7930021.1"/>
    </source>
</evidence>
<evidence type="ECO:0000313" key="2">
    <source>
        <dbReference type="Proteomes" id="UP000790709"/>
    </source>
</evidence>
<organism evidence="1 2">
    <name type="scientific">Leucogyrophana mollusca</name>
    <dbReference type="NCBI Taxonomy" id="85980"/>
    <lineage>
        <taxon>Eukaryota</taxon>
        <taxon>Fungi</taxon>
        <taxon>Dikarya</taxon>
        <taxon>Basidiomycota</taxon>
        <taxon>Agaricomycotina</taxon>
        <taxon>Agaricomycetes</taxon>
        <taxon>Agaricomycetidae</taxon>
        <taxon>Boletales</taxon>
        <taxon>Boletales incertae sedis</taxon>
        <taxon>Leucogyrophana</taxon>
    </lineage>
</organism>
<accession>A0ACB8BVN5</accession>
<name>A0ACB8BVN5_9AGAM</name>
<sequence length="76" mass="8345">MGSLQAPPPSVTCYPVLVFTLDLCLPVSCALYGQHIVLVCCPCSSLWAGIRRHTWLYMSPLTAHPRSHTFASDDVL</sequence>
<protein>
    <submittedName>
        <fullName evidence="1">Uncharacterized protein</fullName>
    </submittedName>
</protein>
<reference evidence="1" key="1">
    <citation type="journal article" date="2021" name="New Phytol.">
        <title>Evolutionary innovations through gain and loss of genes in the ectomycorrhizal Boletales.</title>
        <authorList>
            <person name="Wu G."/>
            <person name="Miyauchi S."/>
            <person name="Morin E."/>
            <person name="Kuo A."/>
            <person name="Drula E."/>
            <person name="Varga T."/>
            <person name="Kohler A."/>
            <person name="Feng B."/>
            <person name="Cao Y."/>
            <person name="Lipzen A."/>
            <person name="Daum C."/>
            <person name="Hundley H."/>
            <person name="Pangilinan J."/>
            <person name="Johnson J."/>
            <person name="Barry K."/>
            <person name="LaButti K."/>
            <person name="Ng V."/>
            <person name="Ahrendt S."/>
            <person name="Min B."/>
            <person name="Choi I.G."/>
            <person name="Park H."/>
            <person name="Plett J.M."/>
            <person name="Magnuson J."/>
            <person name="Spatafora J.W."/>
            <person name="Nagy L.G."/>
            <person name="Henrissat B."/>
            <person name="Grigoriev I.V."/>
            <person name="Yang Z.L."/>
            <person name="Xu J."/>
            <person name="Martin F.M."/>
        </authorList>
    </citation>
    <scope>NUCLEOTIDE SEQUENCE</scope>
    <source>
        <strain evidence="1">KUC20120723A-06</strain>
    </source>
</reference>
<gene>
    <name evidence="1" type="ORF">BV22DRAFT_84464</name>
</gene>
<dbReference type="EMBL" id="MU266335">
    <property type="protein sequence ID" value="KAH7930021.1"/>
    <property type="molecule type" value="Genomic_DNA"/>
</dbReference>
<keyword evidence="2" id="KW-1185">Reference proteome</keyword>
<comment type="caution">
    <text evidence="1">The sequence shown here is derived from an EMBL/GenBank/DDBJ whole genome shotgun (WGS) entry which is preliminary data.</text>
</comment>
<proteinExistence type="predicted"/>
<dbReference type="Proteomes" id="UP000790709">
    <property type="component" value="Unassembled WGS sequence"/>
</dbReference>